<reference evidence="3 4" key="1">
    <citation type="submission" date="2020-05" db="EMBL/GenBank/DDBJ databases">
        <title>Actinomadura verrucosospora NRRL-B18236 (PFL_A860) Genome sequencing and assembly.</title>
        <authorList>
            <person name="Samborskyy M."/>
        </authorList>
    </citation>
    <scope>NUCLEOTIDE SEQUENCE [LARGE SCALE GENOMIC DNA]</scope>
    <source>
        <strain evidence="3 4">NRRL:B18236</strain>
    </source>
</reference>
<dbReference type="InterPro" id="IPR001031">
    <property type="entry name" value="Thioesterase"/>
</dbReference>
<dbReference type="PANTHER" id="PTHR11487">
    <property type="entry name" value="THIOESTERASE"/>
    <property type="match status" value="1"/>
</dbReference>
<gene>
    <name evidence="3" type="ORF">ACTIVE_1530</name>
</gene>
<dbReference type="PANTHER" id="PTHR11487:SF0">
    <property type="entry name" value="S-ACYL FATTY ACID SYNTHASE THIOESTERASE, MEDIUM CHAIN"/>
    <property type="match status" value="1"/>
</dbReference>
<dbReference type="GO" id="GO:0008610">
    <property type="term" value="P:lipid biosynthetic process"/>
    <property type="evidence" value="ECO:0007669"/>
    <property type="project" value="TreeGrafter"/>
</dbReference>
<dbReference type="Proteomes" id="UP000501240">
    <property type="component" value="Chromosome"/>
</dbReference>
<keyword evidence="4" id="KW-1185">Reference proteome</keyword>
<dbReference type="InterPro" id="IPR029058">
    <property type="entry name" value="AB_hydrolase_fold"/>
</dbReference>
<keyword evidence="3" id="KW-0378">Hydrolase</keyword>
<organism evidence="3 4">
    <name type="scientific">Actinomadura verrucosospora</name>
    <dbReference type="NCBI Taxonomy" id="46165"/>
    <lineage>
        <taxon>Bacteria</taxon>
        <taxon>Bacillati</taxon>
        <taxon>Actinomycetota</taxon>
        <taxon>Actinomycetes</taxon>
        <taxon>Streptosporangiales</taxon>
        <taxon>Thermomonosporaceae</taxon>
        <taxon>Actinomadura</taxon>
    </lineage>
</organism>
<dbReference type="GO" id="GO:0047879">
    <property type="term" value="F:erythronolide synthase activity"/>
    <property type="evidence" value="ECO:0007669"/>
    <property type="project" value="UniProtKB-EC"/>
</dbReference>
<dbReference type="EC" id="2.3.1.94" evidence="3"/>
<name>A0A7D3VSP8_ACTVE</name>
<evidence type="ECO:0000256" key="1">
    <source>
        <dbReference type="ARBA" id="ARBA00007169"/>
    </source>
</evidence>
<keyword evidence="3" id="KW-0012">Acyltransferase</keyword>
<dbReference type="EC" id="3.1.2.14" evidence="3"/>
<accession>A0A7D3VSP8</accession>
<evidence type="ECO:0000313" key="3">
    <source>
        <dbReference type="EMBL" id="QKG19894.1"/>
    </source>
</evidence>
<protein>
    <submittedName>
        <fullName evidence="3">Erythronolide synthase</fullName>
        <ecNumber evidence="3">2.3.1.94</ecNumber>
        <ecNumber evidence="3">3.1.2.14</ecNumber>
    </submittedName>
</protein>
<dbReference type="Pfam" id="PF00975">
    <property type="entry name" value="Thioesterase"/>
    <property type="match status" value="1"/>
</dbReference>
<sequence length="262" mass="27592">MHGHGTTLIDLTPGRAGRVTLLCLPYAGGGTSAFHGWGDVLPDDVRVVAARLPGRESRLTEPPLRDVRAVVAALAAEAGRLAAGPYAVFGHSMGALIGYELVRALRAAGRPEPECLVVSGHSAPQCSGTVRRLHRLPDDELVAALRDYGGTPEALLSSPELMDLFLPTLRADFAVAETYAHTPGPPLSCPMAVFGGERDAEVAPPALRAWAELTAGGCDLRVFPGGHFFVFENRDRVLAELAAILRRGRSASHAALPSGEAK</sequence>
<dbReference type="RefSeq" id="WP_173094265.1">
    <property type="nucleotide sequence ID" value="NZ_CP053892.1"/>
</dbReference>
<dbReference type="GO" id="GO:0016297">
    <property type="term" value="F:fatty acyl-[ACP] hydrolase activity"/>
    <property type="evidence" value="ECO:0007669"/>
    <property type="project" value="UniProtKB-EC"/>
</dbReference>
<dbReference type="Gene3D" id="3.40.50.1820">
    <property type="entry name" value="alpha/beta hydrolase"/>
    <property type="match status" value="1"/>
</dbReference>
<evidence type="ECO:0000259" key="2">
    <source>
        <dbReference type="Pfam" id="PF00975"/>
    </source>
</evidence>
<proteinExistence type="inferred from homology"/>
<evidence type="ECO:0000313" key="4">
    <source>
        <dbReference type="Proteomes" id="UP000501240"/>
    </source>
</evidence>
<dbReference type="InterPro" id="IPR012223">
    <property type="entry name" value="TEII"/>
</dbReference>
<comment type="similarity">
    <text evidence="1">Belongs to the thioesterase family.</text>
</comment>
<keyword evidence="3" id="KW-0808">Transferase</keyword>
<dbReference type="EMBL" id="CP053892">
    <property type="protein sequence ID" value="QKG19894.1"/>
    <property type="molecule type" value="Genomic_DNA"/>
</dbReference>
<feature type="domain" description="Thioesterase" evidence="2">
    <location>
        <begin position="20"/>
        <end position="243"/>
    </location>
</feature>
<dbReference type="AlphaFoldDB" id="A0A7D3VSP8"/>
<dbReference type="SUPFAM" id="SSF53474">
    <property type="entry name" value="alpha/beta-Hydrolases"/>
    <property type="match status" value="1"/>
</dbReference>